<reference evidence="2 3" key="1">
    <citation type="submission" date="2013-11" db="EMBL/GenBank/DDBJ databases">
        <title>The Genome Sequence of Phytophthora parasitica P1976.</title>
        <authorList>
            <consortium name="The Broad Institute Genomics Platform"/>
            <person name="Russ C."/>
            <person name="Tyler B."/>
            <person name="Panabieres F."/>
            <person name="Shan W."/>
            <person name="Tripathy S."/>
            <person name="Grunwald N."/>
            <person name="Machado M."/>
            <person name="Johnson C.S."/>
            <person name="Walker B."/>
            <person name="Young S."/>
            <person name="Zeng Q."/>
            <person name="Gargeya S."/>
            <person name="Fitzgerald M."/>
            <person name="Haas B."/>
            <person name="Abouelleil A."/>
            <person name="Allen A.W."/>
            <person name="Alvarado L."/>
            <person name="Arachchi H.M."/>
            <person name="Berlin A.M."/>
            <person name="Chapman S.B."/>
            <person name="Gainer-Dewar J."/>
            <person name="Goldberg J."/>
            <person name="Griggs A."/>
            <person name="Gujja S."/>
            <person name="Hansen M."/>
            <person name="Howarth C."/>
            <person name="Imamovic A."/>
            <person name="Ireland A."/>
            <person name="Larimer J."/>
            <person name="McCowan C."/>
            <person name="Murphy C."/>
            <person name="Pearson M."/>
            <person name="Poon T.W."/>
            <person name="Priest M."/>
            <person name="Roberts A."/>
            <person name="Saif S."/>
            <person name="Shea T."/>
            <person name="Sisk P."/>
            <person name="Sykes S."/>
            <person name="Wortman J."/>
            <person name="Nusbaum C."/>
            <person name="Birren B."/>
        </authorList>
    </citation>
    <scope>NUCLEOTIDE SEQUENCE [LARGE SCALE GENOMIC DNA]</scope>
    <source>
        <strain evidence="2 3">P1976</strain>
    </source>
</reference>
<accession>A0A080ZDD9</accession>
<dbReference type="EMBL" id="ANJA01003258">
    <property type="protein sequence ID" value="ETO64650.1"/>
    <property type="molecule type" value="Genomic_DNA"/>
</dbReference>
<gene>
    <name evidence="2" type="ORF">F444_17860</name>
</gene>
<proteinExistence type="predicted"/>
<organism evidence="2 3">
    <name type="scientific">Phytophthora nicotianae P1976</name>
    <dbReference type="NCBI Taxonomy" id="1317066"/>
    <lineage>
        <taxon>Eukaryota</taxon>
        <taxon>Sar</taxon>
        <taxon>Stramenopiles</taxon>
        <taxon>Oomycota</taxon>
        <taxon>Peronosporomycetes</taxon>
        <taxon>Peronosporales</taxon>
        <taxon>Peronosporaceae</taxon>
        <taxon>Phytophthora</taxon>
    </lineage>
</organism>
<keyword evidence="1" id="KW-1133">Transmembrane helix</keyword>
<feature type="transmembrane region" description="Helical" evidence="1">
    <location>
        <begin position="20"/>
        <end position="42"/>
    </location>
</feature>
<name>A0A080ZDD9_PHYNI</name>
<feature type="non-terminal residue" evidence="2">
    <location>
        <position position="1"/>
    </location>
</feature>
<evidence type="ECO:0000256" key="1">
    <source>
        <dbReference type="SAM" id="Phobius"/>
    </source>
</evidence>
<keyword evidence="1" id="KW-0472">Membrane</keyword>
<keyword evidence="1" id="KW-0812">Transmembrane</keyword>
<protein>
    <submittedName>
        <fullName evidence="2">Uncharacterized protein</fullName>
    </submittedName>
</protein>
<evidence type="ECO:0000313" key="2">
    <source>
        <dbReference type="EMBL" id="ETO64650.1"/>
    </source>
</evidence>
<sequence>DSVDLDEPTNKPTAALLGVPTAALVDVVVVAPVFAAAVPLLVEAASFTSTTQSWLGRRSSGLRVDVVKT</sequence>
<dbReference type="Proteomes" id="UP000028582">
    <property type="component" value="Unassembled WGS sequence"/>
</dbReference>
<evidence type="ECO:0000313" key="3">
    <source>
        <dbReference type="Proteomes" id="UP000028582"/>
    </source>
</evidence>
<dbReference type="AlphaFoldDB" id="A0A080ZDD9"/>
<comment type="caution">
    <text evidence="2">The sequence shown here is derived from an EMBL/GenBank/DDBJ whole genome shotgun (WGS) entry which is preliminary data.</text>
</comment>